<dbReference type="InterPro" id="IPR036514">
    <property type="entry name" value="SGNH_hydro_sf"/>
</dbReference>
<dbReference type="SUPFAM" id="SSF52266">
    <property type="entry name" value="SGNH hydrolase"/>
    <property type="match status" value="1"/>
</dbReference>
<dbReference type="GO" id="GO:0016788">
    <property type="term" value="F:hydrolase activity, acting on ester bonds"/>
    <property type="evidence" value="ECO:0007669"/>
    <property type="project" value="UniProtKB-ARBA"/>
</dbReference>
<comment type="caution">
    <text evidence="1">The sequence shown here is derived from an EMBL/GenBank/DDBJ whole genome shotgun (WGS) entry which is preliminary data.</text>
</comment>
<evidence type="ECO:0000313" key="1">
    <source>
        <dbReference type="EMBL" id="MQA36636.1"/>
    </source>
</evidence>
<evidence type="ECO:0000313" key="2">
    <source>
        <dbReference type="Proteomes" id="UP000440498"/>
    </source>
</evidence>
<protein>
    <submittedName>
        <fullName evidence="1">Uncharacterized protein</fullName>
    </submittedName>
</protein>
<name>A0A6A7MU44_9BURK</name>
<reference evidence="1 2" key="1">
    <citation type="submission" date="2019-10" db="EMBL/GenBank/DDBJ databases">
        <title>Two novel species isolated from a subtropical stream in China.</title>
        <authorList>
            <person name="Lu H."/>
        </authorList>
    </citation>
    <scope>NUCLEOTIDE SEQUENCE [LARGE SCALE GENOMIC DNA]</scope>
    <source>
        <strain evidence="1 2">FT29W</strain>
    </source>
</reference>
<sequence length="514" mass="55648">MAVTLLGTPSPIHLIGESHTLIFRNLLFRTAGSEQLFQTRTRYLPHVLAQNFCDPAVRAFHQDLLEAFRAEELLRPDLSPAHHSLDGSTISGAWMEKRAVVAPAVVLCIGDLDIHHLLSQFADYDFELPDDPHYGVDRDRRPVAYATIRAQMEKLLSPFTEGLRLLRAFGFTRMMVHCVPPRTPDDAATLRWTKVHKSVRAKLTVIANQFLARECAAISIPFIDVWPELCEDGYLRPEFDLDGTHLTVAAAQVSLDKIVASLRQHTWDAHNVARYQHAATQAPRHAQAVALERPLPGVSIGRLDVPAHTLQSLEASPDSYRAVSELVSRADWVSAPAAGRAALLTAQPSAEQLALAAQLLGQGVGQAVLHGDVDYAMTVSSFRPSRIPAGSAPQVLARAAQSSGVRKAVLRLGGNGVIGFASIAGETVHVMSSEPGALAVYDPAATLCSLDPTLGDISLVEIALMPLATSEPFRVVWSGLHEWPLDPFQYGVAGMTAAPPFDGPQVTVRAMAMA</sequence>
<dbReference type="RefSeq" id="WP_152836027.1">
    <property type="nucleotide sequence ID" value="NZ_WHUG01000001.1"/>
</dbReference>
<keyword evidence="2" id="KW-1185">Reference proteome</keyword>
<organism evidence="1 2">
    <name type="scientific">Rugamonas aquatica</name>
    <dbReference type="NCBI Taxonomy" id="2743357"/>
    <lineage>
        <taxon>Bacteria</taxon>
        <taxon>Pseudomonadati</taxon>
        <taxon>Pseudomonadota</taxon>
        <taxon>Betaproteobacteria</taxon>
        <taxon>Burkholderiales</taxon>
        <taxon>Oxalobacteraceae</taxon>
        <taxon>Telluria group</taxon>
        <taxon>Rugamonas</taxon>
    </lineage>
</organism>
<dbReference type="Proteomes" id="UP000440498">
    <property type="component" value="Unassembled WGS sequence"/>
</dbReference>
<dbReference type="EMBL" id="WHUG01000001">
    <property type="protein sequence ID" value="MQA36636.1"/>
    <property type="molecule type" value="Genomic_DNA"/>
</dbReference>
<gene>
    <name evidence="1" type="ORF">GEV02_00620</name>
</gene>
<proteinExistence type="predicted"/>
<dbReference type="AlphaFoldDB" id="A0A6A7MU44"/>
<accession>A0A6A7MU44</accession>
<dbReference type="Gene3D" id="3.40.50.1110">
    <property type="entry name" value="SGNH hydrolase"/>
    <property type="match status" value="1"/>
</dbReference>